<dbReference type="PROSITE" id="PS00630">
    <property type="entry name" value="IMP_2"/>
    <property type="match status" value="1"/>
</dbReference>
<feature type="binding site" evidence="9">
    <location>
        <position position="95"/>
    </location>
    <ligand>
        <name>Mg(2+)</name>
        <dbReference type="ChEBI" id="CHEBI:18420"/>
        <label>1</label>
        <note>catalytic</note>
    </ligand>
</feature>
<comment type="catalytic activity">
    <reaction evidence="7">
        <text>L-histidinol phosphate + H2O = L-histidinol + phosphate</text>
        <dbReference type="Rhea" id="RHEA:14465"/>
        <dbReference type="ChEBI" id="CHEBI:15377"/>
        <dbReference type="ChEBI" id="CHEBI:43474"/>
        <dbReference type="ChEBI" id="CHEBI:57699"/>
        <dbReference type="ChEBI" id="CHEBI:57980"/>
        <dbReference type="EC" id="3.1.3.15"/>
    </reaction>
</comment>
<dbReference type="CDD" id="cd01639">
    <property type="entry name" value="IMPase"/>
    <property type="match status" value="1"/>
</dbReference>
<keyword evidence="4 9" id="KW-0479">Metal-binding</keyword>
<dbReference type="PANTHER" id="PTHR20854:SF4">
    <property type="entry name" value="INOSITOL-1-MONOPHOSPHATASE-RELATED"/>
    <property type="match status" value="1"/>
</dbReference>
<dbReference type="SUPFAM" id="SSF56655">
    <property type="entry name" value="Carbohydrate phosphatase"/>
    <property type="match status" value="1"/>
</dbReference>
<evidence type="ECO:0000256" key="3">
    <source>
        <dbReference type="ARBA" id="ARBA00004970"/>
    </source>
</evidence>
<dbReference type="EMBL" id="U70376">
    <property type="protein sequence ID" value="AAD45544.1"/>
    <property type="molecule type" value="Genomic_DNA"/>
</dbReference>
<dbReference type="InterPro" id="IPR020550">
    <property type="entry name" value="Inositol_monophosphatase_CS"/>
</dbReference>
<keyword evidence="6 9" id="KW-0460">Magnesium</keyword>
<protein>
    <recommendedName>
        <fullName evidence="10">Inositol-1-monophosphatase</fullName>
        <ecNumber evidence="10">3.1.3.25</ecNumber>
    </recommendedName>
</protein>
<evidence type="ECO:0000256" key="7">
    <source>
        <dbReference type="ARBA" id="ARBA00049158"/>
    </source>
</evidence>
<dbReference type="InterPro" id="IPR000760">
    <property type="entry name" value="Inositol_monophosphatase-like"/>
</dbReference>
<dbReference type="Gene3D" id="3.40.190.80">
    <property type="match status" value="1"/>
</dbReference>
<comment type="function">
    <text evidence="8">Catalyzes the dephosphorylation of histidinol-phosphate to histidinol, the direct precursor of histidine.</text>
</comment>
<evidence type="ECO:0000256" key="9">
    <source>
        <dbReference type="PIRSR" id="PIRSR600760-2"/>
    </source>
</evidence>
<dbReference type="GO" id="GO:0004401">
    <property type="term" value="F:histidinol-phosphatase activity"/>
    <property type="evidence" value="ECO:0007669"/>
    <property type="project" value="UniProtKB-EC"/>
</dbReference>
<sequence length="266" mass="27772">MVSSHSAFDSGELTELAVTAAREAGQILLRGAEEGPVRASAKSSRTDLVTVFDRRSEDHIVGLLTAHRPDDGVLGEEGGERPGTSGVRWVIDPLDGTANYVARYPAFVVSVAAELDGVGVVGVVHDPSRQETFSAERGRGARLNGRALHVPHAADGLAEVLLSTGFSSDLAVRARQAALAARIACRVRDVRSSGSAALDLCWVAGGRLGAYYESDTRHWDRAAGALIASEAGAWVGDLDGGPASDRMVIACTPGVEQGLRTLLGHA</sequence>
<comment type="pathway">
    <text evidence="3">Amino-acid biosynthesis; L-histidine biosynthesis; L-histidine from 5-phospho-alpha-D-ribose 1-diphosphate: step 8/9.</text>
</comment>
<reference evidence="11" key="1">
    <citation type="submission" date="1999-07" db="EMBL/GenBank/DDBJ databases">
        <title>The spectinomycin biosynthesis gene cluster of Streptomyces flavopersicus.</title>
        <authorList>
            <person name="Stumpp T.V.M."/>
            <person name="Lyutzkanova D."/>
            <person name="Altenbuchner J."/>
        </authorList>
    </citation>
    <scope>NUCLEOTIDE SEQUENCE</scope>
    <source>
        <strain evidence="11">NRRL 2820</strain>
    </source>
</reference>
<dbReference type="AlphaFoldDB" id="Q9S1M1"/>
<dbReference type="EC" id="3.1.3.25" evidence="10"/>
<dbReference type="GO" id="GO:0046854">
    <property type="term" value="P:phosphatidylinositol phosphate biosynthetic process"/>
    <property type="evidence" value="ECO:0007669"/>
    <property type="project" value="InterPro"/>
</dbReference>
<evidence type="ECO:0000256" key="6">
    <source>
        <dbReference type="ARBA" id="ARBA00022842"/>
    </source>
</evidence>
<dbReference type="InterPro" id="IPR033942">
    <property type="entry name" value="IMPase"/>
</dbReference>
<feature type="binding site" evidence="9">
    <location>
        <position position="76"/>
    </location>
    <ligand>
        <name>Mg(2+)</name>
        <dbReference type="ChEBI" id="CHEBI:18420"/>
        <label>1</label>
        <note>catalytic</note>
    </ligand>
</feature>
<dbReference type="GO" id="GO:0007165">
    <property type="term" value="P:signal transduction"/>
    <property type="evidence" value="ECO:0007669"/>
    <property type="project" value="TreeGrafter"/>
</dbReference>
<evidence type="ECO:0000256" key="2">
    <source>
        <dbReference type="ARBA" id="ARBA00001946"/>
    </source>
</evidence>
<dbReference type="GO" id="GO:0008934">
    <property type="term" value="F:inositol monophosphate 1-phosphatase activity"/>
    <property type="evidence" value="ECO:0007669"/>
    <property type="project" value="InterPro"/>
</dbReference>
<feature type="binding site" evidence="9">
    <location>
        <position position="92"/>
    </location>
    <ligand>
        <name>Mg(2+)</name>
        <dbReference type="ChEBI" id="CHEBI:18420"/>
        <label>1</label>
        <note>catalytic</note>
    </ligand>
</feature>
<comment type="cofactor">
    <cofactor evidence="2 9 10">
        <name>Mg(2+)</name>
        <dbReference type="ChEBI" id="CHEBI:18420"/>
    </cofactor>
</comment>
<dbReference type="PANTHER" id="PTHR20854">
    <property type="entry name" value="INOSITOL MONOPHOSPHATASE"/>
    <property type="match status" value="1"/>
</dbReference>
<name>Q9S1M1_STRNE</name>
<dbReference type="PRINTS" id="PR00377">
    <property type="entry name" value="IMPHPHTASES"/>
</dbReference>
<evidence type="ECO:0000256" key="1">
    <source>
        <dbReference type="ARBA" id="ARBA00001033"/>
    </source>
</evidence>
<dbReference type="GO" id="GO:0046872">
    <property type="term" value="F:metal ion binding"/>
    <property type="evidence" value="ECO:0007669"/>
    <property type="project" value="UniProtKB-KW"/>
</dbReference>
<organism evidence="11">
    <name type="scientific">Streptomyces netropsis</name>
    <name type="common">Streptoverticillium netropsis</name>
    <dbReference type="NCBI Taxonomy" id="55404"/>
    <lineage>
        <taxon>Bacteria</taxon>
        <taxon>Bacillati</taxon>
        <taxon>Actinomycetota</taxon>
        <taxon>Actinomycetes</taxon>
        <taxon>Kitasatosporales</taxon>
        <taxon>Streptomycetaceae</taxon>
        <taxon>Streptomyces</taxon>
    </lineage>
</organism>
<dbReference type="GO" id="GO:0006020">
    <property type="term" value="P:inositol metabolic process"/>
    <property type="evidence" value="ECO:0007669"/>
    <property type="project" value="TreeGrafter"/>
</dbReference>
<evidence type="ECO:0000256" key="5">
    <source>
        <dbReference type="ARBA" id="ARBA00022801"/>
    </source>
</evidence>
<dbReference type="RefSeq" id="WP_338930378.1">
    <property type="nucleotide sequence ID" value="NZ_CP147867.1"/>
</dbReference>
<keyword evidence="5 10" id="KW-0378">Hydrolase</keyword>
<accession>Q9S1M1</accession>
<comment type="similarity">
    <text evidence="10">Belongs to the inositol monophosphatase superfamily.</text>
</comment>
<dbReference type="FunFam" id="3.30.540.10:FF:000003">
    <property type="entry name" value="Inositol-1-monophosphatase"/>
    <property type="match status" value="1"/>
</dbReference>
<proteinExistence type="inferred from homology"/>
<dbReference type="Gene3D" id="3.30.540.10">
    <property type="entry name" value="Fructose-1,6-Bisphosphatase, subunit A, domain 1"/>
    <property type="match status" value="1"/>
</dbReference>
<dbReference type="Pfam" id="PF00459">
    <property type="entry name" value="Inositol_P"/>
    <property type="match status" value="1"/>
</dbReference>
<feature type="binding site" evidence="9">
    <location>
        <position position="220"/>
    </location>
    <ligand>
        <name>Mg(2+)</name>
        <dbReference type="ChEBI" id="CHEBI:18420"/>
        <label>2</label>
    </ligand>
</feature>
<gene>
    <name evidence="11" type="primary">spcA</name>
</gene>
<evidence type="ECO:0000256" key="8">
    <source>
        <dbReference type="ARBA" id="ARBA00053547"/>
    </source>
</evidence>
<comment type="catalytic activity">
    <reaction evidence="1 10">
        <text>a myo-inositol phosphate + H2O = myo-inositol + phosphate</text>
        <dbReference type="Rhea" id="RHEA:24056"/>
        <dbReference type="ChEBI" id="CHEBI:15377"/>
        <dbReference type="ChEBI" id="CHEBI:17268"/>
        <dbReference type="ChEBI" id="CHEBI:43474"/>
        <dbReference type="ChEBI" id="CHEBI:84139"/>
        <dbReference type="EC" id="3.1.3.25"/>
    </reaction>
</comment>
<evidence type="ECO:0000313" key="11">
    <source>
        <dbReference type="EMBL" id="AAD45544.1"/>
    </source>
</evidence>
<feature type="binding site" evidence="9">
    <location>
        <position position="94"/>
    </location>
    <ligand>
        <name>Mg(2+)</name>
        <dbReference type="ChEBI" id="CHEBI:18420"/>
        <label>1</label>
        <note>catalytic</note>
    </ligand>
</feature>
<evidence type="ECO:0000256" key="4">
    <source>
        <dbReference type="ARBA" id="ARBA00022723"/>
    </source>
</evidence>
<evidence type="ECO:0000256" key="10">
    <source>
        <dbReference type="RuleBase" id="RU364068"/>
    </source>
</evidence>